<accession>A0A920CAP5</accession>
<dbReference type="Gene3D" id="3.30.1380.10">
    <property type="match status" value="1"/>
</dbReference>
<comment type="caution">
    <text evidence="3">The sequence shown here is derived from an EMBL/GenBank/DDBJ whole genome shotgun (WGS) entry which is preliminary data.</text>
</comment>
<dbReference type="SUPFAM" id="SSF55166">
    <property type="entry name" value="Hedgehog/DD-peptidase"/>
    <property type="match status" value="1"/>
</dbReference>
<dbReference type="InterPro" id="IPR003709">
    <property type="entry name" value="VanY-like_core_dom"/>
</dbReference>
<sequence>MMVKQLIRLQPKMVRRGPLALVNREHPLRQPIHSGYLEPVQDIPLASTEEKQMRLERTCLRQLDALLAACGGKERIGIVSGYRTRMEQQRIYDRSYVENGPIFTASYVARPGESEHQTGLAVDVGELNAGVDYICPSFPDHGVYKEFRRRAAEHGFIQRYQEGKEHLTHIACEPWHFRYVGVPHAVIMEQYGMCLEEYTEYMRQFTPEGPHLFKKYKNHLIEMYVVEIGEEEKEIAIRTEPGVRVEISGNNVNGCVVTIYHGCQGSSGASEAGHETSLVSGMEQAIR</sequence>
<evidence type="ECO:0000313" key="3">
    <source>
        <dbReference type="EMBL" id="GIO32651.1"/>
    </source>
</evidence>
<dbReference type="Pfam" id="PF02557">
    <property type="entry name" value="VanY"/>
    <property type="match status" value="1"/>
</dbReference>
<dbReference type="GO" id="GO:0006508">
    <property type="term" value="P:proteolysis"/>
    <property type="evidence" value="ECO:0007669"/>
    <property type="project" value="InterPro"/>
</dbReference>
<reference evidence="3" key="1">
    <citation type="submission" date="2021-03" db="EMBL/GenBank/DDBJ databases">
        <title>Antimicrobial resistance genes in bacteria isolated from Japanese honey, and their potential for conferring macrolide and lincosamide resistance in the American foulbrood pathogen Paenibacillus larvae.</title>
        <authorList>
            <person name="Okamoto M."/>
            <person name="Kumagai M."/>
            <person name="Kanamori H."/>
            <person name="Takamatsu D."/>
        </authorList>
    </citation>
    <scope>NUCLEOTIDE SEQUENCE</scope>
    <source>
        <strain evidence="3">J2TS6</strain>
    </source>
</reference>
<evidence type="ECO:0000313" key="4">
    <source>
        <dbReference type="Proteomes" id="UP000679779"/>
    </source>
</evidence>
<dbReference type="RefSeq" id="WP_236575465.1">
    <property type="nucleotide sequence ID" value="NZ_BORQ01000004.1"/>
</dbReference>
<dbReference type="Proteomes" id="UP000679779">
    <property type="component" value="Unassembled WGS sequence"/>
</dbReference>
<keyword evidence="4" id="KW-1185">Reference proteome</keyword>
<keyword evidence="3" id="KW-0121">Carboxypeptidase</keyword>
<feature type="domain" description="D-alanyl-D-alanine carboxypeptidase-like core" evidence="2">
    <location>
        <begin position="54"/>
        <end position="181"/>
    </location>
</feature>
<proteinExistence type="predicted"/>
<dbReference type="InterPro" id="IPR052179">
    <property type="entry name" value="DD-CPase-like"/>
</dbReference>
<evidence type="ECO:0000259" key="2">
    <source>
        <dbReference type="Pfam" id="PF02557"/>
    </source>
</evidence>
<dbReference type="EMBL" id="BORQ01000004">
    <property type="protein sequence ID" value="GIO32651.1"/>
    <property type="molecule type" value="Genomic_DNA"/>
</dbReference>
<dbReference type="AlphaFoldDB" id="A0A920CAP5"/>
<name>A0A920CAP5_9BACL</name>
<dbReference type="PANTHER" id="PTHR34385">
    <property type="entry name" value="D-ALANYL-D-ALANINE CARBOXYPEPTIDASE"/>
    <property type="match status" value="1"/>
</dbReference>
<feature type="region of interest" description="Disordered" evidence="1">
    <location>
        <begin position="267"/>
        <end position="287"/>
    </location>
</feature>
<dbReference type="GO" id="GO:0004180">
    <property type="term" value="F:carboxypeptidase activity"/>
    <property type="evidence" value="ECO:0007669"/>
    <property type="project" value="UniProtKB-KW"/>
</dbReference>
<organism evidence="3 4">
    <name type="scientific">Paenibacillus albilobatus</name>
    <dbReference type="NCBI Taxonomy" id="2716884"/>
    <lineage>
        <taxon>Bacteria</taxon>
        <taxon>Bacillati</taxon>
        <taxon>Bacillota</taxon>
        <taxon>Bacilli</taxon>
        <taxon>Bacillales</taxon>
        <taxon>Paenibacillaceae</taxon>
        <taxon>Paenibacillus</taxon>
    </lineage>
</organism>
<keyword evidence="3" id="KW-0645">Protease</keyword>
<dbReference type="InterPro" id="IPR009045">
    <property type="entry name" value="Zn_M74/Hedgehog-like"/>
</dbReference>
<dbReference type="Gene3D" id="3.30.200.180">
    <property type="match status" value="1"/>
</dbReference>
<dbReference type="PANTHER" id="PTHR34385:SF1">
    <property type="entry name" value="PEPTIDOGLYCAN L-ALANYL-D-GLUTAMATE ENDOPEPTIDASE CWLK"/>
    <property type="match status" value="1"/>
</dbReference>
<protein>
    <submittedName>
        <fullName evidence="3">D-alanyl-D-alanine carboxypeptidase</fullName>
    </submittedName>
</protein>
<evidence type="ECO:0000256" key="1">
    <source>
        <dbReference type="SAM" id="MobiDB-lite"/>
    </source>
</evidence>
<keyword evidence="3" id="KW-0378">Hydrolase</keyword>
<gene>
    <name evidence="3" type="primary">vanY</name>
    <name evidence="3" type="ORF">J2TS6_37920</name>
</gene>